<evidence type="ECO:0000259" key="8">
    <source>
        <dbReference type="PROSITE" id="PS50110"/>
    </source>
</evidence>
<evidence type="ECO:0000256" key="5">
    <source>
        <dbReference type="ARBA" id="ARBA00023163"/>
    </source>
</evidence>
<feature type="DNA-binding region" description="OmpR/PhoB-type" evidence="7">
    <location>
        <begin position="124"/>
        <end position="220"/>
    </location>
</feature>
<evidence type="ECO:0000256" key="6">
    <source>
        <dbReference type="PROSITE-ProRule" id="PRU00169"/>
    </source>
</evidence>
<keyword evidence="5" id="KW-0804">Transcription</keyword>
<dbReference type="InterPro" id="IPR001867">
    <property type="entry name" value="OmpR/PhoB-type_DNA-bd"/>
</dbReference>
<feature type="domain" description="Response regulatory" evidence="8">
    <location>
        <begin position="2"/>
        <end position="116"/>
    </location>
</feature>
<dbReference type="Pfam" id="PF00072">
    <property type="entry name" value="Response_reg"/>
    <property type="match status" value="1"/>
</dbReference>
<evidence type="ECO:0000256" key="7">
    <source>
        <dbReference type="PROSITE-ProRule" id="PRU01091"/>
    </source>
</evidence>
<evidence type="ECO:0000256" key="3">
    <source>
        <dbReference type="ARBA" id="ARBA00023015"/>
    </source>
</evidence>
<dbReference type="PANTHER" id="PTHR48111">
    <property type="entry name" value="REGULATOR OF RPOS"/>
    <property type="match status" value="1"/>
</dbReference>
<evidence type="ECO:0000259" key="9">
    <source>
        <dbReference type="PROSITE" id="PS51755"/>
    </source>
</evidence>
<keyword evidence="4 7" id="KW-0238">DNA-binding</keyword>
<keyword evidence="11" id="KW-1185">Reference proteome</keyword>
<dbReference type="STRING" id="1630136.AS592_04430"/>
<dbReference type="SUPFAM" id="SSF52172">
    <property type="entry name" value="CheY-like"/>
    <property type="match status" value="1"/>
</dbReference>
<keyword evidence="1 6" id="KW-0597">Phosphoprotein</keyword>
<dbReference type="Proteomes" id="UP000075359">
    <property type="component" value="Unassembled WGS sequence"/>
</dbReference>
<feature type="modified residue" description="4-aspartylphosphate" evidence="6">
    <location>
        <position position="51"/>
    </location>
</feature>
<evidence type="ECO:0000256" key="4">
    <source>
        <dbReference type="ARBA" id="ARBA00023125"/>
    </source>
</evidence>
<evidence type="ECO:0000256" key="1">
    <source>
        <dbReference type="ARBA" id="ARBA00022553"/>
    </source>
</evidence>
<dbReference type="GO" id="GO:0005829">
    <property type="term" value="C:cytosol"/>
    <property type="evidence" value="ECO:0007669"/>
    <property type="project" value="TreeGrafter"/>
</dbReference>
<dbReference type="Gene3D" id="1.10.10.10">
    <property type="entry name" value="Winged helix-like DNA-binding domain superfamily/Winged helix DNA-binding domain"/>
    <property type="match status" value="1"/>
</dbReference>
<name>A0A151CF12_9BACT</name>
<dbReference type="InterPro" id="IPR001789">
    <property type="entry name" value="Sig_transdc_resp-reg_receiver"/>
</dbReference>
<dbReference type="Gene3D" id="6.10.250.690">
    <property type="match status" value="1"/>
</dbReference>
<dbReference type="InterPro" id="IPR036388">
    <property type="entry name" value="WH-like_DNA-bd_sf"/>
</dbReference>
<dbReference type="GO" id="GO:0000156">
    <property type="term" value="F:phosphorelay response regulator activity"/>
    <property type="evidence" value="ECO:0007669"/>
    <property type="project" value="TreeGrafter"/>
</dbReference>
<dbReference type="SMART" id="SM00862">
    <property type="entry name" value="Trans_reg_C"/>
    <property type="match status" value="1"/>
</dbReference>
<evidence type="ECO:0000313" key="10">
    <source>
        <dbReference type="EMBL" id="KYJ85843.1"/>
    </source>
</evidence>
<dbReference type="EMBL" id="LNKT01000056">
    <property type="protein sequence ID" value="KYJ85843.1"/>
    <property type="molecule type" value="Genomic_DNA"/>
</dbReference>
<sequence>MYLLIVEDEKTVAHQLKEMLEQEQYHCDIAYTYRDALELSDNKHYDLILLDWNLPDGDGLSFLKLLREEENATPVLMLSANTEVDDRVQVLDAGGDDYLCKPYSNLELLARIRALLRREGTQKNTLLSSGELTLDTKSREVFVKGEVLSLSPTEFDLLELLLQNKNIVLTRYQLNEYLCQDYNSLKLSNIVDVHIKNLRKKIGLDECIVTVRGVGYKITG</sequence>
<evidence type="ECO:0000256" key="2">
    <source>
        <dbReference type="ARBA" id="ARBA00023012"/>
    </source>
</evidence>
<dbReference type="PROSITE" id="PS50110">
    <property type="entry name" value="RESPONSE_REGULATORY"/>
    <property type="match status" value="1"/>
</dbReference>
<dbReference type="InterPro" id="IPR011006">
    <property type="entry name" value="CheY-like_superfamily"/>
</dbReference>
<proteinExistence type="predicted"/>
<dbReference type="GO" id="GO:0006355">
    <property type="term" value="P:regulation of DNA-templated transcription"/>
    <property type="evidence" value="ECO:0007669"/>
    <property type="project" value="InterPro"/>
</dbReference>
<keyword evidence="2" id="KW-0902">Two-component regulatory system</keyword>
<dbReference type="Gene3D" id="3.40.50.2300">
    <property type="match status" value="1"/>
</dbReference>
<dbReference type="PROSITE" id="PS51755">
    <property type="entry name" value="OMPR_PHOB"/>
    <property type="match status" value="1"/>
</dbReference>
<comment type="caution">
    <text evidence="10">The sequence shown here is derived from an EMBL/GenBank/DDBJ whole genome shotgun (WGS) entry which is preliminary data.</text>
</comment>
<dbReference type="RefSeq" id="WP_067331752.1">
    <property type="nucleotide sequence ID" value="NZ_LNKT01000056.1"/>
</dbReference>
<evidence type="ECO:0000313" key="11">
    <source>
        <dbReference type="Proteomes" id="UP000075359"/>
    </source>
</evidence>
<feature type="domain" description="OmpR/PhoB-type" evidence="9">
    <location>
        <begin position="124"/>
        <end position="220"/>
    </location>
</feature>
<dbReference type="GO" id="GO:0032993">
    <property type="term" value="C:protein-DNA complex"/>
    <property type="evidence" value="ECO:0007669"/>
    <property type="project" value="TreeGrafter"/>
</dbReference>
<gene>
    <name evidence="10" type="ORF">AS592_04430</name>
</gene>
<protein>
    <submittedName>
        <fullName evidence="10">Two-component system response regulator</fullName>
    </submittedName>
</protein>
<dbReference type="SMART" id="SM00448">
    <property type="entry name" value="REC"/>
    <property type="match status" value="1"/>
</dbReference>
<dbReference type="InterPro" id="IPR039420">
    <property type="entry name" value="WalR-like"/>
</dbReference>
<dbReference type="PANTHER" id="PTHR48111:SF22">
    <property type="entry name" value="REGULATOR OF RPOS"/>
    <property type="match status" value="1"/>
</dbReference>
<dbReference type="AlphaFoldDB" id="A0A151CF12"/>
<dbReference type="OrthoDB" id="9793321at2"/>
<reference evidence="10 11" key="1">
    <citation type="submission" date="2015-11" db="EMBL/GenBank/DDBJ databases">
        <title>Draft genome of Sulfurovum riftiae 1812E, a member of the Epsilonproteobacteria isolated from the tube of the deep-sea hydrothermal vent tubewom Riftia pachyptila.</title>
        <authorList>
            <person name="Vetriani C."/>
            <person name="Giovannelli D."/>
        </authorList>
    </citation>
    <scope>NUCLEOTIDE SEQUENCE [LARGE SCALE GENOMIC DNA]</scope>
    <source>
        <strain evidence="10 11">1812E</strain>
    </source>
</reference>
<keyword evidence="3" id="KW-0805">Transcription regulation</keyword>
<accession>A0A151CF12</accession>
<dbReference type="GO" id="GO:0000976">
    <property type="term" value="F:transcription cis-regulatory region binding"/>
    <property type="evidence" value="ECO:0007669"/>
    <property type="project" value="TreeGrafter"/>
</dbReference>
<organism evidence="10 11">
    <name type="scientific">Sulfurovum riftiae</name>
    <dbReference type="NCBI Taxonomy" id="1630136"/>
    <lineage>
        <taxon>Bacteria</taxon>
        <taxon>Pseudomonadati</taxon>
        <taxon>Campylobacterota</taxon>
        <taxon>Epsilonproteobacteria</taxon>
        <taxon>Campylobacterales</taxon>
        <taxon>Sulfurovaceae</taxon>
        <taxon>Sulfurovum</taxon>
    </lineage>
</organism>
<dbReference type="Pfam" id="PF00486">
    <property type="entry name" value="Trans_reg_C"/>
    <property type="match status" value="1"/>
</dbReference>
<dbReference type="CDD" id="cd00383">
    <property type="entry name" value="trans_reg_C"/>
    <property type="match status" value="1"/>
</dbReference>